<evidence type="ECO:0000313" key="1">
    <source>
        <dbReference type="EMBL" id="KAJ3832526.1"/>
    </source>
</evidence>
<dbReference type="Proteomes" id="UP001163846">
    <property type="component" value="Unassembled WGS sequence"/>
</dbReference>
<dbReference type="AlphaFoldDB" id="A0AA38NXN7"/>
<comment type="caution">
    <text evidence="1">The sequence shown here is derived from an EMBL/GenBank/DDBJ whole genome shotgun (WGS) entry which is preliminary data.</text>
</comment>
<organism evidence="1 2">
    <name type="scientific">Lentinula raphanica</name>
    <dbReference type="NCBI Taxonomy" id="153919"/>
    <lineage>
        <taxon>Eukaryota</taxon>
        <taxon>Fungi</taxon>
        <taxon>Dikarya</taxon>
        <taxon>Basidiomycota</taxon>
        <taxon>Agaricomycotina</taxon>
        <taxon>Agaricomycetes</taxon>
        <taxon>Agaricomycetidae</taxon>
        <taxon>Agaricales</taxon>
        <taxon>Marasmiineae</taxon>
        <taxon>Omphalotaceae</taxon>
        <taxon>Lentinula</taxon>
    </lineage>
</organism>
<dbReference type="EMBL" id="MU806931">
    <property type="protein sequence ID" value="KAJ3832526.1"/>
    <property type="molecule type" value="Genomic_DNA"/>
</dbReference>
<name>A0AA38NXN7_9AGAR</name>
<accession>A0AA38NXN7</accession>
<sequence length="228" mass="25729">MSFCFLRAATKSFTRRSVCYSASTRYFLRNEKRVVNVLSRSRYTTRDYSTGTPSNATTEAISFGSEELSKALELMVESSQTLPPIPPDQDQEMFWRAYLLANQIIVYLAARPPMEVEAFATLFQSASVPDNSPIARGRIGVLKLTTEIVRVMDSIPPTSTLNSSHPEVFQAFKALKNDHDAYVGEGSVDDLERWSKFFVGLRTDLIEFTTRIGTVVEGWESDERQSKK</sequence>
<gene>
    <name evidence="1" type="ORF">F5878DRAFT_634915</name>
</gene>
<proteinExistence type="predicted"/>
<reference evidence="1" key="1">
    <citation type="submission" date="2022-08" db="EMBL/GenBank/DDBJ databases">
        <authorList>
            <consortium name="DOE Joint Genome Institute"/>
            <person name="Min B."/>
            <person name="Riley R."/>
            <person name="Sierra-Patev S."/>
            <person name="Naranjo-Ortiz M."/>
            <person name="Looney B."/>
            <person name="Konkel Z."/>
            <person name="Slot J.C."/>
            <person name="Sakamoto Y."/>
            <person name="Steenwyk J.L."/>
            <person name="Rokas A."/>
            <person name="Carro J."/>
            <person name="Camarero S."/>
            <person name="Ferreira P."/>
            <person name="Molpeceres G."/>
            <person name="Ruiz-Duenas F.J."/>
            <person name="Serrano A."/>
            <person name="Henrissat B."/>
            <person name="Drula E."/>
            <person name="Hughes K.W."/>
            <person name="Mata J.L."/>
            <person name="Ishikawa N.K."/>
            <person name="Vargas-Isla R."/>
            <person name="Ushijima S."/>
            <person name="Smith C.A."/>
            <person name="Ahrendt S."/>
            <person name="Andreopoulos W."/>
            <person name="He G."/>
            <person name="Labutti K."/>
            <person name="Lipzen A."/>
            <person name="Ng V."/>
            <person name="Sandor L."/>
            <person name="Barry K."/>
            <person name="Martinez A.T."/>
            <person name="Xiao Y."/>
            <person name="Gibbons J.G."/>
            <person name="Terashima K."/>
            <person name="Hibbett D.S."/>
            <person name="Grigoriev I.V."/>
        </authorList>
    </citation>
    <scope>NUCLEOTIDE SEQUENCE</scope>
    <source>
        <strain evidence="1">TFB9207</strain>
    </source>
</reference>
<keyword evidence="2" id="KW-1185">Reference proteome</keyword>
<evidence type="ECO:0000313" key="2">
    <source>
        <dbReference type="Proteomes" id="UP001163846"/>
    </source>
</evidence>
<protein>
    <submittedName>
        <fullName evidence="1">Uncharacterized protein</fullName>
    </submittedName>
</protein>